<protein>
    <submittedName>
        <fullName evidence="1">Uncharacterized protein</fullName>
    </submittedName>
</protein>
<dbReference type="AlphaFoldDB" id="A0A5K7S9Z6"/>
<sequence length="44" mass="5270">MAQNYDKFLQEEYSRKGSEEIEILMNELERRKQETTSSKISELS</sequence>
<reference evidence="1" key="1">
    <citation type="journal article" date="2020" name="Int. J. Syst. Evol. Microbiol.">
        <title>Aquipluma nitroreducens gen. nov. sp. nov., a novel facultatively anaerobic bacterium isolated from a freshwater lake.</title>
        <authorList>
            <person name="Watanabe M."/>
            <person name="Kojima H."/>
            <person name="Fukui M."/>
        </authorList>
    </citation>
    <scope>NUCLEOTIDE SEQUENCE</scope>
    <source>
        <strain evidence="1">MeG22</strain>
    </source>
</reference>
<proteinExistence type="predicted"/>
<gene>
    <name evidence="1" type="ORF">AQPE_2451</name>
</gene>
<dbReference type="Proteomes" id="UP001193389">
    <property type="component" value="Chromosome"/>
</dbReference>
<dbReference type="EMBL" id="AP018694">
    <property type="protein sequence ID" value="BBE18289.1"/>
    <property type="molecule type" value="Genomic_DNA"/>
</dbReference>
<evidence type="ECO:0000313" key="1">
    <source>
        <dbReference type="EMBL" id="BBE18289.1"/>
    </source>
</evidence>
<organism evidence="1 2">
    <name type="scientific">Aquipluma nitroreducens</name>
    <dbReference type="NCBI Taxonomy" id="2010828"/>
    <lineage>
        <taxon>Bacteria</taxon>
        <taxon>Pseudomonadati</taxon>
        <taxon>Bacteroidota</taxon>
        <taxon>Bacteroidia</taxon>
        <taxon>Marinilabiliales</taxon>
        <taxon>Prolixibacteraceae</taxon>
        <taxon>Aquipluma</taxon>
    </lineage>
</organism>
<name>A0A5K7S9Z6_9BACT</name>
<dbReference type="KEGG" id="anf:AQPE_2451"/>
<evidence type="ECO:0000313" key="2">
    <source>
        <dbReference type="Proteomes" id="UP001193389"/>
    </source>
</evidence>
<keyword evidence="2" id="KW-1185">Reference proteome</keyword>
<accession>A0A5K7S9Z6</accession>
<dbReference type="RefSeq" id="WP_318351211.1">
    <property type="nucleotide sequence ID" value="NZ_AP018694.1"/>
</dbReference>